<reference evidence="2 3" key="1">
    <citation type="journal article" date="2011" name="Microb. Cell Fact.">
        <title>Genomic analysis reveals Lactobacillus sanfranciscensis as stable element in traditional sourdoughs.</title>
        <authorList>
            <person name="Vogel R.F."/>
            <person name="Pavlovic M."/>
            <person name="Ehrmann M.A."/>
            <person name="Wiezer A."/>
            <person name="Liesegang H."/>
            <person name="Offschanka S."/>
            <person name="Voget S."/>
            <person name="Angelov A."/>
            <person name="Bocker G."/>
            <person name="Liebl W."/>
        </authorList>
    </citation>
    <scope>NUCLEOTIDE SEQUENCE [LARGE SCALE GENOMIC DNA]</scope>
    <source>
        <strain evidence="2 3">TMW 1.1304</strain>
    </source>
</reference>
<protein>
    <submittedName>
        <fullName evidence="2">Uncharacterized protein</fullName>
    </submittedName>
</protein>
<sequence length="66" mass="7993">MVNNRYRIKRLLILLFTQVVFDMITIFVFRIGMDNPLLLIIKKILLLLILAMFNRYLLKTKIFYTV</sequence>
<dbReference type="HOGENOM" id="CLU_2825773_0_0_9"/>
<evidence type="ECO:0000313" key="2">
    <source>
        <dbReference type="EMBL" id="AEN98584.1"/>
    </source>
</evidence>
<evidence type="ECO:0000256" key="1">
    <source>
        <dbReference type="SAM" id="Phobius"/>
    </source>
</evidence>
<keyword evidence="1" id="KW-0812">Transmembrane</keyword>
<proteinExistence type="predicted"/>
<keyword evidence="1" id="KW-0472">Membrane</keyword>
<gene>
    <name evidence="2" type="ordered locus">LSA_01020</name>
</gene>
<organism evidence="2 3">
    <name type="scientific">Fructilactobacillus sanfranciscensis (strain TMW 1.1304)</name>
    <name type="common">Lactobacillus sanfranciscensis</name>
    <dbReference type="NCBI Taxonomy" id="714313"/>
    <lineage>
        <taxon>Bacteria</taxon>
        <taxon>Bacillati</taxon>
        <taxon>Bacillota</taxon>
        <taxon>Bacilli</taxon>
        <taxon>Lactobacillales</taxon>
        <taxon>Lactobacillaceae</taxon>
        <taxon>Fructilactobacillus</taxon>
    </lineage>
</organism>
<feature type="transmembrane region" description="Helical" evidence="1">
    <location>
        <begin position="37"/>
        <end position="58"/>
    </location>
</feature>
<dbReference type="Proteomes" id="UP000001285">
    <property type="component" value="Chromosome"/>
</dbReference>
<dbReference type="AlphaFoldDB" id="G2KUR6"/>
<evidence type="ECO:0000313" key="3">
    <source>
        <dbReference type="Proteomes" id="UP000001285"/>
    </source>
</evidence>
<keyword evidence="3" id="KW-1185">Reference proteome</keyword>
<name>G2KUR6_FRUST</name>
<dbReference type="STRING" id="714313.LSA_01020"/>
<keyword evidence="1" id="KW-1133">Transmembrane helix</keyword>
<accession>G2KUR6</accession>
<feature type="transmembrane region" description="Helical" evidence="1">
    <location>
        <begin position="12"/>
        <end position="31"/>
    </location>
</feature>
<dbReference type="EMBL" id="CP002461">
    <property type="protein sequence ID" value="AEN98584.1"/>
    <property type="molecule type" value="Genomic_DNA"/>
</dbReference>
<dbReference type="KEGG" id="lsn:LSA_01020"/>